<gene>
    <name evidence="2" type="ORF">PanWU01x14_063370</name>
</gene>
<keyword evidence="3" id="KW-1185">Reference proteome</keyword>
<dbReference type="OrthoDB" id="10532259at2759"/>
<sequence length="82" mass="8980">SLWVVKRSTLSPSLTLLLSLSLSLSAPADFESFLPNPPTTSQVLHFSFSFFSLKRNIILKFASNASQAIDDATALSYWESVA</sequence>
<accession>A0A2P5DHU3</accession>
<evidence type="ECO:0000313" key="2">
    <source>
        <dbReference type="EMBL" id="PON72868.1"/>
    </source>
</evidence>
<feature type="chain" id="PRO_5015182658" evidence="1">
    <location>
        <begin position="26"/>
        <end position="82"/>
    </location>
</feature>
<comment type="caution">
    <text evidence="2">The sequence shown here is derived from an EMBL/GenBank/DDBJ whole genome shotgun (WGS) entry which is preliminary data.</text>
</comment>
<feature type="signal peptide" evidence="1">
    <location>
        <begin position="1"/>
        <end position="25"/>
    </location>
</feature>
<proteinExistence type="predicted"/>
<organism evidence="2 3">
    <name type="scientific">Parasponia andersonii</name>
    <name type="common">Sponia andersonii</name>
    <dbReference type="NCBI Taxonomy" id="3476"/>
    <lineage>
        <taxon>Eukaryota</taxon>
        <taxon>Viridiplantae</taxon>
        <taxon>Streptophyta</taxon>
        <taxon>Embryophyta</taxon>
        <taxon>Tracheophyta</taxon>
        <taxon>Spermatophyta</taxon>
        <taxon>Magnoliopsida</taxon>
        <taxon>eudicotyledons</taxon>
        <taxon>Gunneridae</taxon>
        <taxon>Pentapetalae</taxon>
        <taxon>rosids</taxon>
        <taxon>fabids</taxon>
        <taxon>Rosales</taxon>
        <taxon>Cannabaceae</taxon>
        <taxon>Parasponia</taxon>
    </lineage>
</organism>
<dbReference type="Proteomes" id="UP000237105">
    <property type="component" value="Unassembled WGS sequence"/>
</dbReference>
<reference evidence="3" key="1">
    <citation type="submission" date="2016-06" db="EMBL/GenBank/DDBJ databases">
        <title>Parallel loss of symbiosis genes in relatives of nitrogen-fixing non-legume Parasponia.</title>
        <authorList>
            <person name="Van Velzen R."/>
            <person name="Holmer R."/>
            <person name="Bu F."/>
            <person name="Rutten L."/>
            <person name="Van Zeijl A."/>
            <person name="Liu W."/>
            <person name="Santuari L."/>
            <person name="Cao Q."/>
            <person name="Sharma T."/>
            <person name="Shen D."/>
            <person name="Roswanjaya Y."/>
            <person name="Wardhani T."/>
            <person name="Kalhor M.S."/>
            <person name="Jansen J."/>
            <person name="Van den Hoogen J."/>
            <person name="Gungor B."/>
            <person name="Hartog M."/>
            <person name="Hontelez J."/>
            <person name="Verver J."/>
            <person name="Yang W.-C."/>
            <person name="Schijlen E."/>
            <person name="Repin R."/>
            <person name="Schilthuizen M."/>
            <person name="Schranz E."/>
            <person name="Heidstra R."/>
            <person name="Miyata K."/>
            <person name="Fedorova E."/>
            <person name="Kohlen W."/>
            <person name="Bisseling T."/>
            <person name="Smit S."/>
            <person name="Geurts R."/>
        </authorList>
    </citation>
    <scope>NUCLEOTIDE SEQUENCE [LARGE SCALE GENOMIC DNA]</scope>
    <source>
        <strain evidence="3">cv. WU1-14</strain>
    </source>
</reference>
<dbReference type="AlphaFoldDB" id="A0A2P5DHU3"/>
<keyword evidence="1" id="KW-0732">Signal</keyword>
<feature type="non-terminal residue" evidence="2">
    <location>
        <position position="1"/>
    </location>
</feature>
<evidence type="ECO:0000256" key="1">
    <source>
        <dbReference type="SAM" id="SignalP"/>
    </source>
</evidence>
<evidence type="ECO:0000313" key="3">
    <source>
        <dbReference type="Proteomes" id="UP000237105"/>
    </source>
</evidence>
<protein>
    <submittedName>
        <fullName evidence="2">Uncharacterized protein</fullName>
    </submittedName>
</protein>
<dbReference type="EMBL" id="JXTB01000037">
    <property type="protein sequence ID" value="PON72868.1"/>
    <property type="molecule type" value="Genomic_DNA"/>
</dbReference>
<name>A0A2P5DHU3_PARAD</name>